<evidence type="ECO:0000259" key="3">
    <source>
        <dbReference type="Pfam" id="PF26078"/>
    </source>
</evidence>
<feature type="domain" description="Baseplate protein J-like barrel" evidence="2">
    <location>
        <begin position="103"/>
        <end position="181"/>
    </location>
</feature>
<dbReference type="PANTHER" id="PTHR37829:SF3">
    <property type="entry name" value="PROTEIN JAYE-RELATED"/>
    <property type="match status" value="1"/>
</dbReference>
<reference evidence="5 6" key="1">
    <citation type="submission" date="2018-10" db="EMBL/GenBank/DDBJ databases">
        <title>Genome-centric metagenomics revealed C2 chemical producing, CO utilizing Clostridium with novel acetogenic gene cluster.</title>
        <authorList>
            <person name="Kang H."/>
            <person name="Park B."/>
            <person name="Choi I.G."/>
            <person name="Chang I.S."/>
        </authorList>
    </citation>
    <scope>NUCLEOTIDE SEQUENCE [LARGE SCALE GENOMIC DNA]</scope>
    <source>
        <strain evidence="5 6">H21-9</strain>
    </source>
</reference>
<comment type="caution">
    <text evidence="5">The sequence shown here is derived from an EMBL/GenBank/DDBJ whole genome shotgun (WGS) entry which is preliminary data.</text>
</comment>
<dbReference type="Pfam" id="PF04865">
    <property type="entry name" value="Baseplate_J"/>
    <property type="match status" value="1"/>
</dbReference>
<feature type="domain" description="Baseplate J-like central" evidence="3">
    <location>
        <begin position="202"/>
        <end position="281"/>
    </location>
</feature>
<evidence type="ECO:0000259" key="4">
    <source>
        <dbReference type="Pfam" id="PF26079"/>
    </source>
</evidence>
<dbReference type="Pfam" id="PF26079">
    <property type="entry name" value="Baseplate_J_C"/>
    <property type="match status" value="1"/>
</dbReference>
<dbReference type="Proteomes" id="UP000277999">
    <property type="component" value="Unassembled WGS sequence"/>
</dbReference>
<evidence type="ECO:0000256" key="1">
    <source>
        <dbReference type="ARBA" id="ARBA00038087"/>
    </source>
</evidence>
<evidence type="ECO:0000313" key="6">
    <source>
        <dbReference type="Proteomes" id="UP000277999"/>
    </source>
</evidence>
<name>A0A3M0T2L9_9CLOT</name>
<organism evidence="5 6">
    <name type="scientific">Clostridium autoethanogenum</name>
    <dbReference type="NCBI Taxonomy" id="84023"/>
    <lineage>
        <taxon>Bacteria</taxon>
        <taxon>Bacillati</taxon>
        <taxon>Bacillota</taxon>
        <taxon>Clostridia</taxon>
        <taxon>Eubacteriales</taxon>
        <taxon>Clostridiaceae</taxon>
        <taxon>Clostridium</taxon>
    </lineage>
</organism>
<comment type="similarity">
    <text evidence="1">Belongs to the Mu gp47/PBSX XkdT family.</text>
</comment>
<proteinExistence type="inferred from homology"/>
<sequence length="373" mass="40325">MANMTVPDIPDFLKEDVDTIHKRMLSKAPDDVSIIEGDFFWSVTRPVAEEEYKHRQLMAAFINLVYLQNSYDGYLDLIGAQIGVIRKDAEPSKDVIKICGRSGTLLESGKIAGTVSTENNPTVEFEFLETKTIDDTGVTEIKVQCTQDGTIGNIKAGNVTLLITPINGVTSVMNEHDFTNGIDIENNNDYKRRILEKLQTPSTSGNKSQYKNWAKEVLGVGDAKAFSLWNGNGTVKVVIINSNKRAADSELVQKVKNYIDPEPSGSGEGQAPIGATCTVVSAVEKAIDISVKVVIAGGYTLQQIQDNLSTVIQKYLSDLAFNSTYVSYAKVGGMVLSTNGVVDYNNLTLNGGTSNVSLADEEIPVSGAINLGV</sequence>
<gene>
    <name evidence="5" type="ORF">D9O40_00675</name>
</gene>
<accession>A0A3M0T2L9</accession>
<dbReference type="InterPro" id="IPR058530">
    <property type="entry name" value="Baseplate_J-like_C"/>
</dbReference>
<dbReference type="InterPro" id="IPR058531">
    <property type="entry name" value="Baseplate_J_M"/>
</dbReference>
<evidence type="ECO:0000313" key="5">
    <source>
        <dbReference type="EMBL" id="RMD04899.1"/>
    </source>
</evidence>
<dbReference type="EMBL" id="RFAQ01000001">
    <property type="protein sequence ID" value="RMD04899.1"/>
    <property type="molecule type" value="Genomic_DNA"/>
</dbReference>
<dbReference type="InterPro" id="IPR006949">
    <property type="entry name" value="Barrel_Baseplate_J-like"/>
</dbReference>
<evidence type="ECO:0000259" key="2">
    <source>
        <dbReference type="Pfam" id="PF04865"/>
    </source>
</evidence>
<dbReference type="AlphaFoldDB" id="A0A3M0T2L9"/>
<feature type="domain" description="Baseplate J-like C-terminal" evidence="4">
    <location>
        <begin position="287"/>
        <end position="371"/>
    </location>
</feature>
<dbReference type="RefSeq" id="WP_122057662.1">
    <property type="nucleotide sequence ID" value="NZ_RFAQ01000001.1"/>
</dbReference>
<dbReference type="PANTHER" id="PTHR37829">
    <property type="entry name" value="PHAGE-LIKE ELEMENT PBSX PROTEIN XKDT"/>
    <property type="match status" value="1"/>
</dbReference>
<dbReference type="InterPro" id="IPR052399">
    <property type="entry name" value="Phage_Baseplate_Assmbl_Protein"/>
</dbReference>
<protein>
    <submittedName>
        <fullName evidence="5">Baseplate J/gp47 family protein</fullName>
    </submittedName>
</protein>
<dbReference type="Pfam" id="PF26078">
    <property type="entry name" value="Baseplate_J_M"/>
    <property type="match status" value="1"/>
</dbReference>